<sequence length="105" mass="11973">MGASELASFLPIILVFAFFYFFVIRPQSKQQKKVQNMRKSLEKGDKIMTIGGFYGEIFGFKDDALIVQLKPDNIKVQMSRSAVADVLNKDVSDYVEEKPTRTETE</sequence>
<dbReference type="EMBL" id="CP071444">
    <property type="protein sequence ID" value="QSX08781.1"/>
    <property type="molecule type" value="Genomic_DNA"/>
</dbReference>
<dbReference type="KEGG" id="alka:J0B03_01435"/>
<name>A0A974XFJ7_9FIRM</name>
<evidence type="ECO:0000256" key="5">
    <source>
        <dbReference type="ARBA" id="ARBA00022692"/>
    </source>
</evidence>
<dbReference type="NCBIfam" id="TIGR00739">
    <property type="entry name" value="yajC"/>
    <property type="match status" value="1"/>
</dbReference>
<dbReference type="InterPro" id="IPR003849">
    <property type="entry name" value="Preprotein_translocase_YajC"/>
</dbReference>
<proteinExistence type="inferred from homology"/>
<protein>
    <submittedName>
        <fullName evidence="11">Preprotein translocase subunit YajC</fullName>
    </submittedName>
</protein>
<evidence type="ECO:0000256" key="3">
    <source>
        <dbReference type="ARBA" id="ARBA00022448"/>
    </source>
</evidence>
<comment type="subcellular location">
    <subcellularLocation>
        <location evidence="1">Cell membrane</location>
        <topology evidence="1">Single-pass membrane protein</topology>
    </subcellularLocation>
</comment>
<evidence type="ECO:0000256" key="6">
    <source>
        <dbReference type="ARBA" id="ARBA00022927"/>
    </source>
</evidence>
<keyword evidence="8" id="KW-0811">Translocation</keyword>
<evidence type="ECO:0000256" key="10">
    <source>
        <dbReference type="SAM" id="Phobius"/>
    </source>
</evidence>
<dbReference type="PRINTS" id="PR01853">
    <property type="entry name" value="YAJCTRNLCASE"/>
</dbReference>
<dbReference type="AlphaFoldDB" id="A0A974XFJ7"/>
<keyword evidence="9 10" id="KW-0472">Membrane</keyword>
<organism evidence="11 12">
    <name type="scientific">Alkalibacter rhizosphaerae</name>
    <dbReference type="NCBI Taxonomy" id="2815577"/>
    <lineage>
        <taxon>Bacteria</taxon>
        <taxon>Bacillati</taxon>
        <taxon>Bacillota</taxon>
        <taxon>Clostridia</taxon>
        <taxon>Eubacteriales</taxon>
        <taxon>Eubacteriaceae</taxon>
        <taxon>Alkalibacter</taxon>
    </lineage>
</organism>
<keyword evidence="5 10" id="KW-0812">Transmembrane</keyword>
<evidence type="ECO:0000313" key="12">
    <source>
        <dbReference type="Proteomes" id="UP000663499"/>
    </source>
</evidence>
<dbReference type="PANTHER" id="PTHR33909:SF1">
    <property type="entry name" value="SEC TRANSLOCON ACCESSORY COMPLEX SUBUNIT YAJC"/>
    <property type="match status" value="1"/>
</dbReference>
<evidence type="ECO:0000256" key="7">
    <source>
        <dbReference type="ARBA" id="ARBA00022989"/>
    </source>
</evidence>
<feature type="transmembrane region" description="Helical" evidence="10">
    <location>
        <begin position="6"/>
        <end position="23"/>
    </location>
</feature>
<evidence type="ECO:0000256" key="4">
    <source>
        <dbReference type="ARBA" id="ARBA00022475"/>
    </source>
</evidence>
<comment type="similarity">
    <text evidence="2">Belongs to the YajC family.</text>
</comment>
<evidence type="ECO:0000256" key="2">
    <source>
        <dbReference type="ARBA" id="ARBA00006742"/>
    </source>
</evidence>
<dbReference type="GO" id="GO:0015031">
    <property type="term" value="P:protein transport"/>
    <property type="evidence" value="ECO:0007669"/>
    <property type="project" value="UniProtKB-KW"/>
</dbReference>
<dbReference type="PANTHER" id="PTHR33909">
    <property type="entry name" value="SEC TRANSLOCON ACCESSORY COMPLEX SUBUNIT YAJC"/>
    <property type="match status" value="1"/>
</dbReference>
<reference evidence="11" key="1">
    <citation type="submission" date="2021-03" db="EMBL/GenBank/DDBJ databases">
        <title>Alkalibacter marinus sp. nov., isolated from tidal flat sediment.</title>
        <authorList>
            <person name="Namirimu T."/>
            <person name="Yang J.-A."/>
            <person name="Yang S.-H."/>
            <person name="Kim Y.-J."/>
            <person name="Kwon K.K."/>
        </authorList>
    </citation>
    <scope>NUCLEOTIDE SEQUENCE</scope>
    <source>
        <strain evidence="11">ES005</strain>
    </source>
</reference>
<dbReference type="Proteomes" id="UP000663499">
    <property type="component" value="Chromosome"/>
</dbReference>
<gene>
    <name evidence="11" type="primary">yajC</name>
    <name evidence="11" type="ORF">J0B03_01435</name>
</gene>
<evidence type="ECO:0000256" key="9">
    <source>
        <dbReference type="ARBA" id="ARBA00023136"/>
    </source>
</evidence>
<keyword evidence="7 10" id="KW-1133">Transmembrane helix</keyword>
<accession>A0A974XFJ7</accession>
<evidence type="ECO:0000313" key="11">
    <source>
        <dbReference type="EMBL" id="QSX08781.1"/>
    </source>
</evidence>
<evidence type="ECO:0000256" key="8">
    <source>
        <dbReference type="ARBA" id="ARBA00023010"/>
    </source>
</evidence>
<keyword evidence="4" id="KW-1003">Cell membrane</keyword>
<keyword evidence="3" id="KW-0813">Transport</keyword>
<keyword evidence="12" id="KW-1185">Reference proteome</keyword>
<keyword evidence="6" id="KW-0653">Protein transport</keyword>
<dbReference type="SMART" id="SM01323">
    <property type="entry name" value="YajC"/>
    <property type="match status" value="1"/>
</dbReference>
<dbReference type="GO" id="GO:0005886">
    <property type="term" value="C:plasma membrane"/>
    <property type="evidence" value="ECO:0007669"/>
    <property type="project" value="UniProtKB-SubCell"/>
</dbReference>
<evidence type="ECO:0000256" key="1">
    <source>
        <dbReference type="ARBA" id="ARBA00004162"/>
    </source>
</evidence>
<dbReference type="Pfam" id="PF02699">
    <property type="entry name" value="YajC"/>
    <property type="match status" value="1"/>
</dbReference>
<dbReference type="RefSeq" id="WP_207300122.1">
    <property type="nucleotide sequence ID" value="NZ_CP071444.1"/>
</dbReference>